<sequence length="82" mass="9042">MPGGCPWAENGLTVSTTGTAELMECGNKWCAKGTVRKEQNTRVLIRLIIERGVHRRNVKRSSLTFLPRQTAPSVMSNVVTLS</sequence>
<accession>A0AAV7PTG3</accession>
<name>A0AAV7PTG3_PLEWA</name>
<evidence type="ECO:0000313" key="1">
    <source>
        <dbReference type="EMBL" id="KAJ1130204.1"/>
    </source>
</evidence>
<keyword evidence="2" id="KW-1185">Reference proteome</keyword>
<comment type="caution">
    <text evidence="1">The sequence shown here is derived from an EMBL/GenBank/DDBJ whole genome shotgun (WGS) entry which is preliminary data.</text>
</comment>
<protein>
    <submittedName>
        <fullName evidence="1">Uncharacterized protein</fullName>
    </submittedName>
</protein>
<gene>
    <name evidence="1" type="ORF">NDU88_008560</name>
</gene>
<evidence type="ECO:0000313" key="2">
    <source>
        <dbReference type="Proteomes" id="UP001066276"/>
    </source>
</evidence>
<organism evidence="1 2">
    <name type="scientific">Pleurodeles waltl</name>
    <name type="common">Iberian ribbed newt</name>
    <dbReference type="NCBI Taxonomy" id="8319"/>
    <lineage>
        <taxon>Eukaryota</taxon>
        <taxon>Metazoa</taxon>
        <taxon>Chordata</taxon>
        <taxon>Craniata</taxon>
        <taxon>Vertebrata</taxon>
        <taxon>Euteleostomi</taxon>
        <taxon>Amphibia</taxon>
        <taxon>Batrachia</taxon>
        <taxon>Caudata</taxon>
        <taxon>Salamandroidea</taxon>
        <taxon>Salamandridae</taxon>
        <taxon>Pleurodelinae</taxon>
        <taxon>Pleurodeles</taxon>
    </lineage>
</organism>
<proteinExistence type="predicted"/>
<dbReference type="AlphaFoldDB" id="A0AAV7PTG3"/>
<dbReference type="Proteomes" id="UP001066276">
    <property type="component" value="Chromosome 7"/>
</dbReference>
<reference evidence="1" key="1">
    <citation type="journal article" date="2022" name="bioRxiv">
        <title>Sequencing and chromosome-scale assembly of the giantPleurodeles waltlgenome.</title>
        <authorList>
            <person name="Brown T."/>
            <person name="Elewa A."/>
            <person name="Iarovenko S."/>
            <person name="Subramanian E."/>
            <person name="Araus A.J."/>
            <person name="Petzold A."/>
            <person name="Susuki M."/>
            <person name="Suzuki K.-i.T."/>
            <person name="Hayashi T."/>
            <person name="Toyoda A."/>
            <person name="Oliveira C."/>
            <person name="Osipova E."/>
            <person name="Leigh N.D."/>
            <person name="Simon A."/>
            <person name="Yun M.H."/>
        </authorList>
    </citation>
    <scope>NUCLEOTIDE SEQUENCE</scope>
    <source>
        <strain evidence="1">20211129_DDA</strain>
        <tissue evidence="1">Liver</tissue>
    </source>
</reference>
<dbReference type="EMBL" id="JANPWB010000011">
    <property type="protein sequence ID" value="KAJ1130204.1"/>
    <property type="molecule type" value="Genomic_DNA"/>
</dbReference>